<feature type="compositionally biased region" description="Basic and acidic residues" evidence="3">
    <location>
        <begin position="829"/>
        <end position="838"/>
    </location>
</feature>
<reference evidence="5 6" key="1">
    <citation type="submission" date="2015-02" db="EMBL/GenBank/DDBJ databases">
        <authorList>
            <person name="Chooi Y.-H."/>
        </authorList>
    </citation>
    <scope>NUCLEOTIDE SEQUENCE [LARGE SCALE GENOMIC DNA]</scope>
    <source>
        <strain evidence="5">E3</strain>
    </source>
</reference>
<dbReference type="AlphaFoldDB" id="A0A0G4IH38"/>
<keyword evidence="4" id="KW-0812">Transmembrane</keyword>
<sequence>ALSSAATTYTISAGCSIAADGVPDSATSSSVAAILRSATTATNATSSWPIGFTPFAVKSLTILYPGRVLRAVSNTSTPLTTYITIGNTGRASGVITDLRDLPDAFTITEYTPAVNVTVSSDRSTMTFQSGLTAASLTDAFVIGCDVMNASRALIQQSSAIQTGNAARYNNARVLVVVEWTLIGLSMLGLVMMSSVFLTWIRFLPEFDTYNVTKYTLLTFVIINIASWFGGFFGWVISGVVLVLVILVCATWLPLARFCPRAGAGLERMTKGGSGQRLGRCPAWLTRTQKRVMLAGVAIVVVLMGTFTLVFFVWSPDHYLVYRRDTQQQEVEIQPSIVAKGLLMAYSFNGLAAWLHLNNVFSVQSDECGKLADAPLNDAQKDSRINQEFIVPYKIDMSQLTTAQVLTSGADSRTTVFKSVPEDSAMWLKGNYLTVGQLLNFNAYWDTFAGGSAVIHRLAPQDYHRFHSPMTGTVLSQDFVSGPLYSVSADGMRSKNGAIFNHRMITILKDAAGRLVAYVNLGATCVGSIIPTVPVGGTVRKGGELGTFAFGGSTIVMLFPPATVAFDPDLAYMSSQATETLVQMGMPIARWILEALSRRDLQALAKARGVRANMKSADIIEEILAGASRTADEADAEPAAPAIEAQQAMVASEEGVCERPVEQATVDAAPGSAPAAAVDTLASESAEEEPSPRESVEAGDAGDGREGGEQEEAAVLADEPRADEAAEEDQDGPEVSAAVQSEDVDDEPVDKTGSDAGVVGDPLVYDVAIATYRKIAIEAYEEISPDASQNQGGVHGNTAANVHDAARAPISARKPPNPQPSSAAKAKPKPRFDLQESLKRPIGWEMKRGPLPPLATTPVGDARVGGTMWSPARTAERKKEFKSSEFGGTKRRIDSYLSGGHSKATQRIQELRQRPA</sequence>
<keyword evidence="1" id="KW-0210">Decarboxylase</keyword>
<keyword evidence="2" id="KW-0456">Lyase</keyword>
<proteinExistence type="predicted"/>
<evidence type="ECO:0000256" key="2">
    <source>
        <dbReference type="ARBA" id="ARBA00023239"/>
    </source>
</evidence>
<dbReference type="PANTHER" id="PTHR10067:SF17">
    <property type="entry name" value="PHOSPHATIDYLSERINE DECARBOXYLASE PROENZYME 2"/>
    <property type="match status" value="1"/>
</dbReference>
<gene>
    <name evidence="5" type="ORF">PBRA_000200</name>
</gene>
<dbReference type="OrthoDB" id="5973539at2759"/>
<evidence type="ECO:0000256" key="1">
    <source>
        <dbReference type="ARBA" id="ARBA00022793"/>
    </source>
</evidence>
<feature type="transmembrane region" description="Helical" evidence="4">
    <location>
        <begin position="211"/>
        <end position="228"/>
    </location>
</feature>
<dbReference type="EMBL" id="CDSF01000001">
    <property type="protein sequence ID" value="CEO94415.1"/>
    <property type="molecule type" value="Genomic_DNA"/>
</dbReference>
<feature type="compositionally biased region" description="Basic and acidic residues" evidence="3">
    <location>
        <begin position="873"/>
        <end position="882"/>
    </location>
</feature>
<name>A0A0G4IH38_PLABS</name>
<evidence type="ECO:0000313" key="5">
    <source>
        <dbReference type="EMBL" id="CEO94415.1"/>
    </source>
</evidence>
<dbReference type="STRING" id="37360.A0A0G4IH38"/>
<keyword evidence="6" id="KW-1185">Reference proteome</keyword>
<dbReference type="PANTHER" id="PTHR10067">
    <property type="entry name" value="PHOSPHATIDYLSERINE DECARBOXYLASE"/>
    <property type="match status" value="1"/>
</dbReference>
<feature type="non-terminal residue" evidence="5">
    <location>
        <position position="1"/>
    </location>
</feature>
<feature type="compositionally biased region" description="Basic and acidic residues" evidence="3">
    <location>
        <begin position="689"/>
        <end position="707"/>
    </location>
</feature>
<feature type="region of interest" description="Disordered" evidence="3">
    <location>
        <begin position="664"/>
        <end position="758"/>
    </location>
</feature>
<evidence type="ECO:0000313" key="6">
    <source>
        <dbReference type="Proteomes" id="UP000039324"/>
    </source>
</evidence>
<accession>A0A0G4IH38</accession>
<dbReference type="Proteomes" id="UP000039324">
    <property type="component" value="Unassembled WGS sequence"/>
</dbReference>
<evidence type="ECO:0000256" key="3">
    <source>
        <dbReference type="SAM" id="MobiDB-lite"/>
    </source>
</evidence>
<dbReference type="InterPro" id="IPR003817">
    <property type="entry name" value="PS_Dcarbxylase"/>
</dbReference>
<keyword evidence="4" id="KW-0472">Membrane</keyword>
<feature type="transmembrane region" description="Helical" evidence="4">
    <location>
        <begin position="291"/>
        <end position="313"/>
    </location>
</feature>
<dbReference type="Pfam" id="PF02666">
    <property type="entry name" value="PS_Dcarbxylase"/>
    <property type="match status" value="1"/>
</dbReference>
<feature type="region of interest" description="Disordered" evidence="3">
    <location>
        <begin position="807"/>
        <end position="915"/>
    </location>
</feature>
<feature type="transmembrane region" description="Helical" evidence="4">
    <location>
        <begin position="179"/>
        <end position="199"/>
    </location>
</feature>
<dbReference type="GO" id="GO:0004609">
    <property type="term" value="F:phosphatidylserine decarboxylase activity"/>
    <property type="evidence" value="ECO:0007669"/>
    <property type="project" value="InterPro"/>
</dbReference>
<organism evidence="5 6">
    <name type="scientific">Plasmodiophora brassicae</name>
    <name type="common">Clubroot disease agent</name>
    <dbReference type="NCBI Taxonomy" id="37360"/>
    <lineage>
        <taxon>Eukaryota</taxon>
        <taxon>Sar</taxon>
        <taxon>Rhizaria</taxon>
        <taxon>Endomyxa</taxon>
        <taxon>Phytomyxea</taxon>
        <taxon>Plasmodiophorida</taxon>
        <taxon>Plasmodiophoridae</taxon>
        <taxon>Plasmodiophora</taxon>
    </lineage>
</organism>
<feature type="non-terminal residue" evidence="5">
    <location>
        <position position="915"/>
    </location>
</feature>
<dbReference type="GO" id="GO:0008654">
    <property type="term" value="P:phospholipid biosynthetic process"/>
    <property type="evidence" value="ECO:0007669"/>
    <property type="project" value="InterPro"/>
</dbReference>
<feature type="compositionally biased region" description="Low complexity" evidence="3">
    <location>
        <begin position="664"/>
        <end position="683"/>
    </location>
</feature>
<evidence type="ECO:0000256" key="4">
    <source>
        <dbReference type="SAM" id="Phobius"/>
    </source>
</evidence>
<keyword evidence="4" id="KW-1133">Transmembrane helix</keyword>
<evidence type="ECO:0008006" key="7">
    <source>
        <dbReference type="Google" id="ProtNLM"/>
    </source>
</evidence>
<protein>
    <recommendedName>
        <fullName evidence="7">Phosphatidylserine decarboxylase</fullName>
    </recommendedName>
</protein>